<evidence type="ECO:0000256" key="3">
    <source>
        <dbReference type="ARBA" id="ARBA00022692"/>
    </source>
</evidence>
<dbReference type="GO" id="GO:0005886">
    <property type="term" value="C:plasma membrane"/>
    <property type="evidence" value="ECO:0007669"/>
    <property type="project" value="UniProtKB-SubCell"/>
</dbReference>
<evidence type="ECO:0000256" key="6">
    <source>
        <dbReference type="RuleBase" id="RU368066"/>
    </source>
</evidence>
<keyword evidence="4 6" id="KW-1133">Transmembrane helix</keyword>
<comment type="function">
    <text evidence="6">Probably involved in transport through the plasma membrane.</text>
</comment>
<dbReference type="InterPro" id="IPR036872">
    <property type="entry name" value="CH_dom_sf"/>
</dbReference>
<feature type="transmembrane region" description="Helical" evidence="6">
    <location>
        <begin position="412"/>
        <end position="431"/>
    </location>
</feature>
<feature type="transmembrane region" description="Helical" evidence="6">
    <location>
        <begin position="380"/>
        <end position="400"/>
    </location>
</feature>
<name>A0A9W7XJV5_9FUNG</name>
<feature type="transmembrane region" description="Helical" evidence="6">
    <location>
        <begin position="542"/>
        <end position="575"/>
    </location>
</feature>
<evidence type="ECO:0000256" key="1">
    <source>
        <dbReference type="ARBA" id="ARBA00004141"/>
    </source>
</evidence>
<dbReference type="GO" id="GO:0022857">
    <property type="term" value="F:transmembrane transporter activity"/>
    <property type="evidence" value="ECO:0007669"/>
    <property type="project" value="UniProtKB-UniRule"/>
</dbReference>
<feature type="transmembrane region" description="Helical" evidence="6">
    <location>
        <begin position="451"/>
        <end position="470"/>
    </location>
</feature>
<evidence type="ECO:0000256" key="7">
    <source>
        <dbReference type="SAM" id="MobiDB-lite"/>
    </source>
</evidence>
<keyword evidence="9" id="KW-1185">Reference proteome</keyword>
<dbReference type="AlphaFoldDB" id="A0A9W7XJV5"/>
<sequence length="777" mass="84477">MGKISALCEETVADVADLVDARVLIDITIEADPEYFSTASLVLSSHRGEANLDGLAQLARLLLRYFEQGLGRQISRDSIPGVDSLCAEPFDDLWRLVVLVVSATLLSERNGASEVYDGLDSGLQKVLKNGMDDTWGKQGDYGRARGTNIADLASSEVSRLTGSGDIRLAESEAQTGGLGQNASSAGPSIVHSHANSNDDSFITSGRSSFQQQFHSAYSSISVHNDNALRAGLHEQSMLSSKHEPAMLDVISSQDRADLESIASIASTDVYRDEYGDEYSEEGRGSMAGFEIRRSQQIGAPDNDSNEGTDDLADSYVSEFSQDLLQYGSDTVTMGFSGPNSFFAYLFVTNTIANVATGLYLIVTTQVPRRKSPYFKDFNDIIWAITQITVASVAAVVLSVVWMQLLRYQTRKVIWLTTLGIPVVSTATAVWVGTQILSIPGTEGLVGYRLRSFLVILIVVILAVRFIWSITRRRNDIERSVRVVSLACDVLALNKELYAFSLLLLAFYGAYAALAAIVASRLPLVQSLVVIGDSGWPTERLGLAMYLSLSFAWTSAVFVQLLRIIVSSVVCQWYFHRHDPGEPPALQTLQAATLSAVTRQFGTVALSATLLFIAKILHLIELVLRWIIGLLRVIPISLVSLVIQGPVYLADGWSSYTAVYAAFTGKGFFQASRTIIRVLRAHGLLHSPVVSLIRSSMTCYALLVSLVFGYSLGLRAIHLMSLHSAMVAVAGSLMPFALLQLVTHVLTCTVEALVVCYAIDLELDSCHSVDVAEAMAFT</sequence>
<feature type="transmembrane region" description="Helical" evidence="6">
    <location>
        <begin position="691"/>
        <end position="712"/>
    </location>
</feature>
<reference evidence="8" key="1">
    <citation type="submission" date="2022-07" db="EMBL/GenBank/DDBJ databases">
        <title>Phylogenomic reconstructions and comparative analyses of Kickxellomycotina fungi.</title>
        <authorList>
            <person name="Reynolds N.K."/>
            <person name="Stajich J.E."/>
            <person name="Barry K."/>
            <person name="Grigoriev I.V."/>
            <person name="Crous P."/>
            <person name="Smith M.E."/>
        </authorList>
    </citation>
    <scope>NUCLEOTIDE SEQUENCE</scope>
    <source>
        <strain evidence="8">NBRC 105413</strain>
    </source>
</reference>
<feature type="region of interest" description="Disordered" evidence="7">
    <location>
        <begin position="174"/>
        <end position="203"/>
    </location>
</feature>
<dbReference type="Pfam" id="PF04515">
    <property type="entry name" value="Choline_transpo"/>
    <property type="match status" value="1"/>
</dbReference>
<dbReference type="PANTHER" id="PTHR12385">
    <property type="entry name" value="CHOLINE TRANSPORTER-LIKE (SLC FAMILY 44)"/>
    <property type="match status" value="1"/>
</dbReference>
<evidence type="ECO:0000256" key="4">
    <source>
        <dbReference type="ARBA" id="ARBA00022989"/>
    </source>
</evidence>
<gene>
    <name evidence="8" type="ORF">LPJ64_004358</name>
</gene>
<feature type="transmembrane region" description="Helical" evidence="6">
    <location>
        <begin position="341"/>
        <end position="360"/>
    </location>
</feature>
<proteinExistence type="inferred from homology"/>
<organism evidence="8 9">
    <name type="scientific">Coemansia asiatica</name>
    <dbReference type="NCBI Taxonomy" id="1052880"/>
    <lineage>
        <taxon>Eukaryota</taxon>
        <taxon>Fungi</taxon>
        <taxon>Fungi incertae sedis</taxon>
        <taxon>Zoopagomycota</taxon>
        <taxon>Kickxellomycotina</taxon>
        <taxon>Kickxellomycetes</taxon>
        <taxon>Kickxellales</taxon>
        <taxon>Kickxellaceae</taxon>
        <taxon>Coemansia</taxon>
    </lineage>
</organism>
<protein>
    <recommendedName>
        <fullName evidence="6">Protein PNS1</fullName>
    </recommendedName>
</protein>
<evidence type="ECO:0000256" key="2">
    <source>
        <dbReference type="ARBA" id="ARBA00007168"/>
    </source>
</evidence>
<dbReference type="Proteomes" id="UP001145021">
    <property type="component" value="Unassembled WGS sequence"/>
</dbReference>
<keyword evidence="5 6" id="KW-0472">Membrane</keyword>
<keyword evidence="3 6" id="KW-0812">Transmembrane</keyword>
<comment type="similarity">
    <text evidence="2 6">Belongs to the CTL (choline transporter-like) family.</text>
</comment>
<dbReference type="InterPro" id="IPR007603">
    <property type="entry name" value="Choline_transptr-like"/>
</dbReference>
<evidence type="ECO:0000256" key="5">
    <source>
        <dbReference type="ARBA" id="ARBA00023136"/>
    </source>
</evidence>
<dbReference type="SUPFAM" id="SSF116907">
    <property type="entry name" value="Hook domain"/>
    <property type="match status" value="1"/>
</dbReference>
<comment type="subcellular location">
    <subcellularLocation>
        <location evidence="6">Cell membrane</location>
        <topology evidence="6">Multi-pass membrane protein</topology>
    </subcellularLocation>
    <subcellularLocation>
        <location evidence="1">Membrane</location>
        <topology evidence="1">Multi-pass membrane protein</topology>
    </subcellularLocation>
</comment>
<dbReference type="PANTHER" id="PTHR12385:SF88">
    <property type="entry name" value="CHOLINE TRANSPORTER-LIKE PROTEIN CTL1"/>
    <property type="match status" value="1"/>
</dbReference>
<evidence type="ECO:0000313" key="9">
    <source>
        <dbReference type="Proteomes" id="UP001145021"/>
    </source>
</evidence>
<dbReference type="Gene3D" id="1.10.418.10">
    <property type="entry name" value="Calponin-like domain"/>
    <property type="match status" value="1"/>
</dbReference>
<evidence type="ECO:0000313" key="8">
    <source>
        <dbReference type="EMBL" id="KAJ1643926.1"/>
    </source>
</evidence>
<feature type="transmembrane region" description="Helical" evidence="6">
    <location>
        <begin position="724"/>
        <end position="745"/>
    </location>
</feature>
<feature type="compositionally biased region" description="Polar residues" evidence="7">
    <location>
        <begin position="193"/>
        <end position="203"/>
    </location>
</feature>
<comment type="caution">
    <text evidence="8">The sequence shown here is derived from an EMBL/GenBank/DDBJ whole genome shotgun (WGS) entry which is preliminary data.</text>
</comment>
<feature type="transmembrane region" description="Helical" evidence="6">
    <location>
        <begin position="625"/>
        <end position="648"/>
    </location>
</feature>
<accession>A0A9W7XJV5</accession>
<dbReference type="EMBL" id="JANBOH010000207">
    <property type="protein sequence ID" value="KAJ1643926.1"/>
    <property type="molecule type" value="Genomic_DNA"/>
</dbReference>